<evidence type="ECO:0000256" key="4">
    <source>
        <dbReference type="ARBA" id="ARBA00022695"/>
    </source>
</evidence>
<dbReference type="GO" id="GO:0046872">
    <property type="term" value="F:metal ion binding"/>
    <property type="evidence" value="ECO:0007669"/>
    <property type="project" value="UniProtKB-KW"/>
</dbReference>
<organism evidence="14 15">
    <name type="scientific">Hallerella succinigenes</name>
    <dbReference type="NCBI Taxonomy" id="1896222"/>
    <lineage>
        <taxon>Bacteria</taxon>
        <taxon>Pseudomonadati</taxon>
        <taxon>Fibrobacterota</taxon>
        <taxon>Fibrobacteria</taxon>
        <taxon>Fibrobacterales</taxon>
        <taxon>Fibrobacteraceae</taxon>
        <taxon>Hallerella</taxon>
    </lineage>
</organism>
<comment type="cofactor">
    <cofactor evidence="1">
        <name>Mg(2+)</name>
        <dbReference type="ChEBI" id="CHEBI:18420"/>
    </cofactor>
</comment>
<dbReference type="AlphaFoldDB" id="A0A2M9A5N9"/>
<reference evidence="14 15" key="1">
    <citation type="submission" date="2017-11" db="EMBL/GenBank/DDBJ databases">
        <title>Animal gut microbial communities from fecal samples from Wisconsin, USA.</title>
        <authorList>
            <person name="Neumann A."/>
        </authorList>
    </citation>
    <scope>NUCLEOTIDE SEQUENCE [LARGE SCALE GENOMIC DNA]</scope>
    <source>
        <strain evidence="14 15">UWS3</strain>
    </source>
</reference>
<proteinExistence type="inferred from homology"/>
<dbReference type="InterPro" id="IPR002646">
    <property type="entry name" value="PolA_pol_head_dom"/>
</dbReference>
<evidence type="ECO:0000256" key="6">
    <source>
        <dbReference type="ARBA" id="ARBA00022741"/>
    </source>
</evidence>
<keyword evidence="8" id="KW-0067">ATP-binding</keyword>
<evidence type="ECO:0000256" key="10">
    <source>
        <dbReference type="ARBA" id="ARBA00022884"/>
    </source>
</evidence>
<keyword evidence="6" id="KW-0547">Nucleotide-binding</keyword>
<keyword evidence="10 11" id="KW-0694">RNA-binding</keyword>
<dbReference type="Pfam" id="PF01743">
    <property type="entry name" value="PolyA_pol"/>
    <property type="match status" value="1"/>
</dbReference>
<dbReference type="PANTHER" id="PTHR47545:SF1">
    <property type="entry name" value="MULTIFUNCTIONAL CCA PROTEIN"/>
    <property type="match status" value="1"/>
</dbReference>
<name>A0A2M9A5N9_9BACT</name>
<keyword evidence="9" id="KW-0460">Magnesium</keyword>
<keyword evidence="3" id="KW-0819">tRNA processing</keyword>
<dbReference type="SUPFAM" id="SSF81301">
    <property type="entry name" value="Nucleotidyltransferase"/>
    <property type="match status" value="1"/>
</dbReference>
<dbReference type="InterPro" id="IPR050124">
    <property type="entry name" value="tRNA_CCA-adding_enzyme"/>
</dbReference>
<keyword evidence="5" id="KW-0479">Metal-binding</keyword>
<dbReference type="Gene3D" id="3.30.460.10">
    <property type="entry name" value="Beta Polymerase, domain 2"/>
    <property type="match status" value="1"/>
</dbReference>
<dbReference type="GO" id="GO:0000166">
    <property type="term" value="F:nucleotide binding"/>
    <property type="evidence" value="ECO:0007669"/>
    <property type="project" value="UniProtKB-KW"/>
</dbReference>
<evidence type="ECO:0000256" key="5">
    <source>
        <dbReference type="ARBA" id="ARBA00022723"/>
    </source>
</evidence>
<keyword evidence="2 11" id="KW-0808">Transferase</keyword>
<dbReference type="GO" id="GO:0016779">
    <property type="term" value="F:nucleotidyltransferase activity"/>
    <property type="evidence" value="ECO:0007669"/>
    <property type="project" value="UniProtKB-KW"/>
</dbReference>
<dbReference type="InterPro" id="IPR032828">
    <property type="entry name" value="PolyA_RNA-bd"/>
</dbReference>
<dbReference type="Proteomes" id="UP000231134">
    <property type="component" value="Unassembled WGS sequence"/>
</dbReference>
<dbReference type="GO" id="GO:0000049">
    <property type="term" value="F:tRNA binding"/>
    <property type="evidence" value="ECO:0007669"/>
    <property type="project" value="UniProtKB-KW"/>
</dbReference>
<gene>
    <name evidence="14" type="ORF">BGX16_0910</name>
</gene>
<dbReference type="Gene3D" id="1.10.3090.10">
    <property type="entry name" value="cca-adding enzyme, domain 2"/>
    <property type="match status" value="1"/>
</dbReference>
<dbReference type="RefSeq" id="WP_241899450.1">
    <property type="nucleotide sequence ID" value="NZ_PGEX01000001.1"/>
</dbReference>
<evidence type="ECO:0000259" key="13">
    <source>
        <dbReference type="Pfam" id="PF12627"/>
    </source>
</evidence>
<protein>
    <submittedName>
        <fullName evidence="14">tRNA nucleotidyltransferase (CCA-adding enzyme)</fullName>
    </submittedName>
</protein>
<keyword evidence="7" id="KW-0692">RNA repair</keyword>
<evidence type="ECO:0000256" key="1">
    <source>
        <dbReference type="ARBA" id="ARBA00001946"/>
    </source>
</evidence>
<comment type="caution">
    <text evidence="14">The sequence shown here is derived from an EMBL/GenBank/DDBJ whole genome shotgun (WGS) entry which is preliminary data.</text>
</comment>
<dbReference type="PANTHER" id="PTHR47545">
    <property type="entry name" value="MULTIFUNCTIONAL CCA PROTEIN"/>
    <property type="match status" value="1"/>
</dbReference>
<feature type="domain" description="Poly A polymerase head" evidence="12">
    <location>
        <begin position="28"/>
        <end position="155"/>
    </location>
</feature>
<keyword evidence="4" id="KW-0548">Nucleotidyltransferase</keyword>
<evidence type="ECO:0000256" key="2">
    <source>
        <dbReference type="ARBA" id="ARBA00022679"/>
    </source>
</evidence>
<dbReference type="Pfam" id="PF12627">
    <property type="entry name" value="PolyA_pol_RNAbd"/>
    <property type="match status" value="1"/>
</dbReference>
<evidence type="ECO:0000313" key="15">
    <source>
        <dbReference type="Proteomes" id="UP000231134"/>
    </source>
</evidence>
<evidence type="ECO:0000256" key="8">
    <source>
        <dbReference type="ARBA" id="ARBA00022840"/>
    </source>
</evidence>
<sequence length="439" mass="49283">MNLDKVCSDIPKRLMQIAEGIRDVGGKCYLVGGFVRDAMLERSSRDFDVEVYDIDQETLLGVLQKFGRPNLVGKAFGVVHLVTHGLELDFSFPRTESKIGEGHRGFLVETHLHLTFKEAARRRDFTVNAMGLSLPDLELSDPYGGKSDLEKGILRHVSAAFAEDSLRVLRGVQFASRFSLRLAPETAELCRSLSLADLSSERIFEEFKKWLLKPGKPSIGLQAFLEMDLGRFFPEIQPLNGSFENLGNFLDRVSGELANVPDLTSQEVLAFTALLSGAENVQKVNAFLSRITNEIHLLKRIPLLYRFVPSLLDHANEQSFDAEFLRRASVEQNGLFLAYLYLKSTPLLESEMRVVLAEKFKTAAESLNVFTNPPEPLLKGADLIQMGLRPGRLFGEFIKEEFEWQLQGKISSHEEALAFARNRLESDSVRKSVSLSSKN</sequence>
<dbReference type="InterPro" id="IPR043519">
    <property type="entry name" value="NT_sf"/>
</dbReference>
<evidence type="ECO:0000259" key="12">
    <source>
        <dbReference type="Pfam" id="PF01743"/>
    </source>
</evidence>
<evidence type="ECO:0000256" key="7">
    <source>
        <dbReference type="ARBA" id="ARBA00022800"/>
    </source>
</evidence>
<keyword evidence="15" id="KW-1185">Reference proteome</keyword>
<accession>A0A2M9A5N9</accession>
<evidence type="ECO:0000256" key="11">
    <source>
        <dbReference type="RuleBase" id="RU003953"/>
    </source>
</evidence>
<evidence type="ECO:0000313" key="14">
    <source>
        <dbReference type="EMBL" id="PJJ40958.1"/>
    </source>
</evidence>
<dbReference type="SUPFAM" id="SSF81891">
    <property type="entry name" value="Poly A polymerase C-terminal region-like"/>
    <property type="match status" value="1"/>
</dbReference>
<feature type="domain" description="tRNA nucleotidyltransferase/poly(A) polymerase RNA and SrmB- binding" evidence="13">
    <location>
        <begin position="181"/>
        <end position="237"/>
    </location>
</feature>
<evidence type="ECO:0000256" key="9">
    <source>
        <dbReference type="ARBA" id="ARBA00022842"/>
    </source>
</evidence>
<dbReference type="GO" id="GO:0008033">
    <property type="term" value="P:tRNA processing"/>
    <property type="evidence" value="ECO:0007669"/>
    <property type="project" value="UniProtKB-KW"/>
</dbReference>
<comment type="similarity">
    <text evidence="11">Belongs to the tRNA nucleotidyltransferase/poly(A) polymerase family.</text>
</comment>
<evidence type="ECO:0000256" key="3">
    <source>
        <dbReference type="ARBA" id="ARBA00022694"/>
    </source>
</evidence>
<dbReference type="CDD" id="cd05398">
    <property type="entry name" value="NT_ClassII-CCAase"/>
    <property type="match status" value="1"/>
</dbReference>
<dbReference type="EMBL" id="PGEX01000001">
    <property type="protein sequence ID" value="PJJ40958.1"/>
    <property type="molecule type" value="Genomic_DNA"/>
</dbReference>